<dbReference type="Pfam" id="PF08521">
    <property type="entry name" value="2CSK_N"/>
    <property type="match status" value="1"/>
</dbReference>
<evidence type="ECO:0000256" key="4">
    <source>
        <dbReference type="ARBA" id="ARBA00022553"/>
    </source>
</evidence>
<organism evidence="16 17">
    <name type="scientific">Duganella zoogloeoides</name>
    <dbReference type="NCBI Taxonomy" id="75659"/>
    <lineage>
        <taxon>Bacteria</taxon>
        <taxon>Pseudomonadati</taxon>
        <taxon>Pseudomonadota</taxon>
        <taxon>Betaproteobacteria</taxon>
        <taxon>Burkholderiales</taxon>
        <taxon>Oxalobacteraceae</taxon>
        <taxon>Telluria group</taxon>
        <taxon>Duganella</taxon>
    </lineage>
</organism>
<dbReference type="Gene3D" id="1.10.287.130">
    <property type="match status" value="1"/>
</dbReference>
<dbReference type="SUPFAM" id="SSF47384">
    <property type="entry name" value="Homodimeric domain of signal transducing histidine kinase"/>
    <property type="match status" value="1"/>
</dbReference>
<dbReference type="Pfam" id="PF00512">
    <property type="entry name" value="HisKA"/>
    <property type="match status" value="1"/>
</dbReference>
<evidence type="ECO:0000256" key="12">
    <source>
        <dbReference type="ARBA" id="ARBA00023136"/>
    </source>
</evidence>
<dbReference type="InterPro" id="IPR003660">
    <property type="entry name" value="HAMP_dom"/>
</dbReference>
<evidence type="ECO:0000256" key="2">
    <source>
        <dbReference type="ARBA" id="ARBA00004141"/>
    </source>
</evidence>
<name>A0ABZ0Y5Q7_9BURK</name>
<dbReference type="Gene3D" id="1.20.5.1040">
    <property type="entry name" value="Sensor protein qsec"/>
    <property type="match status" value="1"/>
</dbReference>
<evidence type="ECO:0000256" key="7">
    <source>
        <dbReference type="ARBA" id="ARBA00022741"/>
    </source>
</evidence>
<dbReference type="RefSeq" id="WP_019924293.1">
    <property type="nucleotide sequence ID" value="NZ_CP140152.1"/>
</dbReference>
<evidence type="ECO:0000256" key="6">
    <source>
        <dbReference type="ARBA" id="ARBA00022692"/>
    </source>
</evidence>
<keyword evidence="7" id="KW-0547">Nucleotide-binding</keyword>
<keyword evidence="12 13" id="KW-0472">Membrane</keyword>
<dbReference type="Gene3D" id="3.30.565.10">
    <property type="entry name" value="Histidine kinase-like ATPase, C-terminal domain"/>
    <property type="match status" value="1"/>
</dbReference>
<evidence type="ECO:0000259" key="14">
    <source>
        <dbReference type="PROSITE" id="PS50109"/>
    </source>
</evidence>
<dbReference type="InterPro" id="IPR005467">
    <property type="entry name" value="His_kinase_dom"/>
</dbReference>
<dbReference type="PRINTS" id="PR00344">
    <property type="entry name" value="BCTRLSENSOR"/>
</dbReference>
<dbReference type="InterPro" id="IPR050428">
    <property type="entry name" value="TCS_sensor_his_kinase"/>
</dbReference>
<dbReference type="InterPro" id="IPR036890">
    <property type="entry name" value="HATPase_C_sf"/>
</dbReference>
<dbReference type="PANTHER" id="PTHR45436">
    <property type="entry name" value="SENSOR HISTIDINE KINASE YKOH"/>
    <property type="match status" value="1"/>
</dbReference>
<dbReference type="Pfam" id="PF02518">
    <property type="entry name" value="HATPase_c"/>
    <property type="match status" value="1"/>
</dbReference>
<dbReference type="PROSITE" id="PS50109">
    <property type="entry name" value="HIS_KIN"/>
    <property type="match status" value="1"/>
</dbReference>
<evidence type="ECO:0000256" key="13">
    <source>
        <dbReference type="SAM" id="Phobius"/>
    </source>
</evidence>
<dbReference type="SMART" id="SM00388">
    <property type="entry name" value="HisKA"/>
    <property type="match status" value="1"/>
</dbReference>
<dbReference type="InterPro" id="IPR003661">
    <property type="entry name" value="HisK_dim/P_dom"/>
</dbReference>
<keyword evidence="17" id="KW-1185">Reference proteome</keyword>
<feature type="domain" description="Histidine kinase" evidence="14">
    <location>
        <begin position="243"/>
        <end position="453"/>
    </location>
</feature>
<feature type="transmembrane region" description="Helical" evidence="13">
    <location>
        <begin position="159"/>
        <end position="180"/>
    </location>
</feature>
<dbReference type="PANTHER" id="PTHR45436:SF14">
    <property type="entry name" value="SENSOR PROTEIN QSEC"/>
    <property type="match status" value="1"/>
</dbReference>
<evidence type="ECO:0000256" key="1">
    <source>
        <dbReference type="ARBA" id="ARBA00000085"/>
    </source>
</evidence>
<comment type="catalytic activity">
    <reaction evidence="1">
        <text>ATP + protein L-histidine = ADP + protein N-phospho-L-histidine.</text>
        <dbReference type="EC" id="2.7.13.3"/>
    </reaction>
</comment>
<accession>A0ABZ0Y5Q7</accession>
<keyword evidence="5" id="KW-0808">Transferase</keyword>
<proteinExistence type="predicted"/>
<protein>
    <recommendedName>
        <fullName evidence="3">histidine kinase</fullName>
        <ecNumber evidence="3">2.7.13.3</ecNumber>
    </recommendedName>
</protein>
<dbReference type="InterPro" id="IPR036097">
    <property type="entry name" value="HisK_dim/P_sf"/>
</dbReference>
<dbReference type="Proteomes" id="UP001326110">
    <property type="component" value="Chromosome"/>
</dbReference>
<dbReference type="InterPro" id="IPR004358">
    <property type="entry name" value="Sig_transdc_His_kin-like_C"/>
</dbReference>
<dbReference type="CDD" id="cd00082">
    <property type="entry name" value="HisKA"/>
    <property type="match status" value="1"/>
</dbReference>
<evidence type="ECO:0000256" key="5">
    <source>
        <dbReference type="ARBA" id="ARBA00022679"/>
    </source>
</evidence>
<dbReference type="EMBL" id="CP140152">
    <property type="protein sequence ID" value="WQH07365.1"/>
    <property type="molecule type" value="Genomic_DNA"/>
</dbReference>
<evidence type="ECO:0000256" key="9">
    <source>
        <dbReference type="ARBA" id="ARBA00022840"/>
    </source>
</evidence>
<keyword evidence="11" id="KW-0902">Two-component regulatory system</keyword>
<evidence type="ECO:0000259" key="15">
    <source>
        <dbReference type="PROSITE" id="PS50885"/>
    </source>
</evidence>
<dbReference type="SUPFAM" id="SSF55874">
    <property type="entry name" value="ATPase domain of HSP90 chaperone/DNA topoisomerase II/histidine kinase"/>
    <property type="match status" value="1"/>
</dbReference>
<keyword evidence="9 16" id="KW-0067">ATP-binding</keyword>
<evidence type="ECO:0000256" key="10">
    <source>
        <dbReference type="ARBA" id="ARBA00022989"/>
    </source>
</evidence>
<evidence type="ECO:0000256" key="8">
    <source>
        <dbReference type="ARBA" id="ARBA00022777"/>
    </source>
</evidence>
<dbReference type="InterPro" id="IPR003594">
    <property type="entry name" value="HATPase_dom"/>
</dbReference>
<reference evidence="16 17" key="1">
    <citation type="submission" date="2023-11" db="EMBL/GenBank/DDBJ databases">
        <title>MicrobeMod: A computational toolkit for identifying prokaryotic methylation and restriction-modification with nanopore sequencing.</title>
        <authorList>
            <person name="Crits-Christoph A."/>
            <person name="Kang S.C."/>
            <person name="Lee H."/>
            <person name="Ostrov N."/>
        </authorList>
    </citation>
    <scope>NUCLEOTIDE SEQUENCE [LARGE SCALE GENOMIC DNA]</scope>
    <source>
        <strain evidence="16 17">ATCC 25935</strain>
    </source>
</reference>
<sequence>MSTAAGKPWSLKRTLLASLLGLTLLLWASSAAIVYVEAQQESDELFDQSLVETGHLLLSLVENEVREHGLSQPISLPMKGHANPHRYLLFQVRDVNDRVLYKNDGAPDAALSPDAPAGLSWTTLHGQRWRLYTLWDESRELALVVAEPTSHREDISSRFFYKIVIFGTLLALLATAALWWSISRVVRVLQDSADEVAARTPNDLAEVSLDAAPSEVHPLLSAINRLFGRVRQTMEHEQRFTADAAHELRTPLAAIKTNLQVLQRARSAGEREEFIAALGVSVDRAARLMDQLLTLEKVEGAITTPQAGDLAPLLREHADHWRQVCAHQGLALELSIAQAPCALHADSMHMLIRNLVDNAVRYTPVPGRIAISCGQRDGSSFLCVADSGPGIPAEMQQRVFERFFRLAGASLPGSGLGLSIVARIAERHRASIKMSGGLDGRGLAVTMEIPADA</sequence>
<keyword evidence="10 13" id="KW-1133">Transmembrane helix</keyword>
<dbReference type="SMART" id="SM00387">
    <property type="entry name" value="HATPase_c"/>
    <property type="match status" value="1"/>
</dbReference>
<comment type="subcellular location">
    <subcellularLocation>
        <location evidence="2">Membrane</location>
        <topology evidence="2">Multi-pass membrane protein</topology>
    </subcellularLocation>
</comment>
<keyword evidence="6 13" id="KW-0812">Transmembrane</keyword>
<keyword evidence="8" id="KW-0418">Kinase</keyword>
<evidence type="ECO:0000313" key="16">
    <source>
        <dbReference type="EMBL" id="WQH07365.1"/>
    </source>
</evidence>
<evidence type="ECO:0000256" key="3">
    <source>
        <dbReference type="ARBA" id="ARBA00012438"/>
    </source>
</evidence>
<keyword evidence="4" id="KW-0597">Phosphoprotein</keyword>
<feature type="domain" description="HAMP" evidence="15">
    <location>
        <begin position="180"/>
        <end position="235"/>
    </location>
</feature>
<evidence type="ECO:0000313" key="17">
    <source>
        <dbReference type="Proteomes" id="UP001326110"/>
    </source>
</evidence>
<dbReference type="PROSITE" id="PS50885">
    <property type="entry name" value="HAMP"/>
    <property type="match status" value="1"/>
</dbReference>
<dbReference type="EC" id="2.7.13.3" evidence="3"/>
<dbReference type="GO" id="GO:0005524">
    <property type="term" value="F:ATP binding"/>
    <property type="evidence" value="ECO:0007669"/>
    <property type="project" value="UniProtKB-KW"/>
</dbReference>
<dbReference type="InterPro" id="IPR013727">
    <property type="entry name" value="2CSK_N"/>
</dbReference>
<gene>
    <name evidence="16" type="ORF">SR858_13805</name>
</gene>
<dbReference type="GeneID" id="43165843"/>
<evidence type="ECO:0000256" key="11">
    <source>
        <dbReference type="ARBA" id="ARBA00023012"/>
    </source>
</evidence>